<keyword evidence="3" id="KW-1185">Reference proteome</keyword>
<dbReference type="EMBL" id="JACJIO010000004">
    <property type="protein sequence ID" value="MBA9080812.1"/>
    <property type="molecule type" value="Genomic_DNA"/>
</dbReference>
<dbReference type="Proteomes" id="UP000582085">
    <property type="component" value="Unassembled WGS sequence"/>
</dbReference>
<dbReference type="RefSeq" id="WP_182488512.1">
    <property type="nucleotide sequence ID" value="NZ_JACJIO010000004.1"/>
</dbReference>
<evidence type="ECO:0000256" key="1">
    <source>
        <dbReference type="ARBA" id="ARBA00022679"/>
    </source>
</evidence>
<proteinExistence type="predicted"/>
<protein>
    <submittedName>
        <fullName evidence="2">Glycosyltransferase involved in cell wall biosynthesis</fullName>
    </submittedName>
</protein>
<gene>
    <name evidence="2" type="ORF">FHR79_000917</name>
</gene>
<dbReference type="CDD" id="cd03801">
    <property type="entry name" value="GT4_PimA-like"/>
    <property type="match status" value="1"/>
</dbReference>
<dbReference type="SUPFAM" id="SSF53756">
    <property type="entry name" value="UDP-Glycosyltransferase/glycogen phosphorylase"/>
    <property type="match status" value="1"/>
</dbReference>
<dbReference type="Pfam" id="PF13692">
    <property type="entry name" value="Glyco_trans_1_4"/>
    <property type="match status" value="1"/>
</dbReference>
<reference evidence="2 3" key="1">
    <citation type="submission" date="2020-08" db="EMBL/GenBank/DDBJ databases">
        <title>The Agave Microbiome: Exploring the role of microbial communities in plant adaptations to desert environments.</title>
        <authorList>
            <person name="Partida-Martinez L.P."/>
        </authorList>
    </citation>
    <scope>NUCLEOTIDE SEQUENCE [LARGE SCALE GENOMIC DNA]</scope>
    <source>
        <strain evidence="2 3">RAT4</strain>
    </source>
</reference>
<dbReference type="PANTHER" id="PTHR46401:SF2">
    <property type="entry name" value="GLYCOSYLTRANSFERASE WBBK-RELATED"/>
    <property type="match status" value="1"/>
</dbReference>
<accession>A0ABR6DWY6</accession>
<dbReference type="Gene3D" id="3.40.50.2000">
    <property type="entry name" value="Glycogen Phosphorylase B"/>
    <property type="match status" value="2"/>
</dbReference>
<sequence length="320" mass="34091">MTPRLRPTSEELLTLGRESAAYARAVGATALARVPRSVDGVLQIGSGYRVRHRHVATFEDMTVAQAVRHSWGPFAYLPPAVADGRRRLQQSVYAAADVCFAATSWTARSIEDDYGIPAARVHVTGLGVNREVGHVTERDWDVPVFLFVGHDWERKRGDAVVRAFGAVRHRHPEAQLHLVGAGVPAVQQDGVIPHGALPMSDPDAQRRLADLFRRATCLVVPSRLEPAGIVYAEAGSMGIPSIGTTVGGAPDMIGPGGTVVSPEDDEALMDAMVALSEPGAARAAGQRARDHAASLTWEAVGARIADRWAKGISGTRAAAR</sequence>
<keyword evidence="1" id="KW-0808">Transferase</keyword>
<organism evidence="2 3">
    <name type="scientific">Micrococcus aloeverae</name>
    <dbReference type="NCBI Taxonomy" id="1391911"/>
    <lineage>
        <taxon>Bacteria</taxon>
        <taxon>Bacillati</taxon>
        <taxon>Actinomycetota</taxon>
        <taxon>Actinomycetes</taxon>
        <taxon>Micrococcales</taxon>
        <taxon>Micrococcaceae</taxon>
        <taxon>Micrococcus</taxon>
    </lineage>
</organism>
<dbReference type="PANTHER" id="PTHR46401">
    <property type="entry name" value="GLYCOSYLTRANSFERASE WBBK-RELATED"/>
    <property type="match status" value="1"/>
</dbReference>
<evidence type="ECO:0000313" key="3">
    <source>
        <dbReference type="Proteomes" id="UP000582085"/>
    </source>
</evidence>
<comment type="caution">
    <text evidence="2">The sequence shown here is derived from an EMBL/GenBank/DDBJ whole genome shotgun (WGS) entry which is preliminary data.</text>
</comment>
<name>A0ABR6DWY6_9MICC</name>
<evidence type="ECO:0000313" key="2">
    <source>
        <dbReference type="EMBL" id="MBA9080812.1"/>
    </source>
</evidence>